<sequence length="79" mass="8860">MTFEHRGFRVTADAAADELGVQWVCHAVIARTDGDKRKGTPPAIEMVIPRAKIDPLMALSALEHRARTEIDDWYERGQA</sequence>
<name>A0ACC7NFI3_9BURK</name>
<evidence type="ECO:0000313" key="1">
    <source>
        <dbReference type="EMBL" id="MFM0105758.1"/>
    </source>
</evidence>
<reference evidence="1 2" key="1">
    <citation type="journal article" date="2024" name="Chem. Sci.">
        <title>Discovery of megapolipeptins by genome mining of a Burkholderiales bacteria collection.</title>
        <authorList>
            <person name="Paulo B.S."/>
            <person name="Recchia M.J.J."/>
            <person name="Lee S."/>
            <person name="Fergusson C.H."/>
            <person name="Romanowski S.B."/>
            <person name="Hernandez A."/>
            <person name="Krull N."/>
            <person name="Liu D.Y."/>
            <person name="Cavanagh H."/>
            <person name="Bos A."/>
            <person name="Gray C.A."/>
            <person name="Murphy B.T."/>
            <person name="Linington R.G."/>
            <person name="Eustaquio A.S."/>
        </authorList>
    </citation>
    <scope>NUCLEOTIDE SEQUENCE [LARGE SCALE GENOMIC DNA]</scope>
    <source>
        <strain evidence="1 2">RL18-126-BIB-B</strain>
    </source>
</reference>
<proteinExistence type="predicted"/>
<keyword evidence="2" id="KW-1185">Reference proteome</keyword>
<accession>A0ACC7NFI3</accession>
<dbReference type="Proteomes" id="UP001629235">
    <property type="component" value="Unassembled WGS sequence"/>
</dbReference>
<gene>
    <name evidence="1" type="ORF">PQR01_20290</name>
</gene>
<protein>
    <submittedName>
        <fullName evidence="1">Uncharacterized protein</fullName>
    </submittedName>
</protein>
<dbReference type="EMBL" id="JAQQDW010000041">
    <property type="protein sequence ID" value="MFM0105758.1"/>
    <property type="molecule type" value="Genomic_DNA"/>
</dbReference>
<comment type="caution">
    <text evidence="1">The sequence shown here is derived from an EMBL/GenBank/DDBJ whole genome shotgun (WGS) entry which is preliminary data.</text>
</comment>
<evidence type="ECO:0000313" key="2">
    <source>
        <dbReference type="Proteomes" id="UP001629235"/>
    </source>
</evidence>
<organism evidence="1 2">
    <name type="scientific">Paraburkholderia rhynchosiae</name>
    <dbReference type="NCBI Taxonomy" id="487049"/>
    <lineage>
        <taxon>Bacteria</taxon>
        <taxon>Pseudomonadati</taxon>
        <taxon>Pseudomonadota</taxon>
        <taxon>Betaproteobacteria</taxon>
        <taxon>Burkholderiales</taxon>
        <taxon>Burkholderiaceae</taxon>
        <taxon>Paraburkholderia</taxon>
    </lineage>
</organism>